<dbReference type="OrthoDB" id="2628219at2"/>
<accession>A0A4R1L3Q7</accession>
<organism evidence="1 2">
    <name type="scientific">Acidipila rosea</name>
    <dbReference type="NCBI Taxonomy" id="768535"/>
    <lineage>
        <taxon>Bacteria</taxon>
        <taxon>Pseudomonadati</taxon>
        <taxon>Acidobacteriota</taxon>
        <taxon>Terriglobia</taxon>
        <taxon>Terriglobales</taxon>
        <taxon>Acidobacteriaceae</taxon>
        <taxon>Acidipila</taxon>
    </lineage>
</organism>
<comment type="caution">
    <text evidence="1">The sequence shown here is derived from an EMBL/GenBank/DDBJ whole genome shotgun (WGS) entry which is preliminary data.</text>
</comment>
<dbReference type="RefSeq" id="WP_131996336.1">
    <property type="nucleotide sequence ID" value="NZ_SMGK01000003.1"/>
</dbReference>
<gene>
    <name evidence="1" type="ORF">C7378_2259</name>
</gene>
<dbReference type="Pfam" id="PF21344">
    <property type="entry name" value="Zn_ribbon_LysW"/>
    <property type="match status" value="1"/>
</dbReference>
<proteinExistence type="predicted"/>
<dbReference type="InterPro" id="IPR005906">
    <property type="entry name" value="LysW"/>
</dbReference>
<dbReference type="AlphaFoldDB" id="A0A4R1L3Q7"/>
<dbReference type="Proteomes" id="UP000295210">
    <property type="component" value="Unassembled WGS sequence"/>
</dbReference>
<dbReference type="EMBL" id="SMGK01000003">
    <property type="protein sequence ID" value="TCK72672.1"/>
    <property type="molecule type" value="Genomic_DNA"/>
</dbReference>
<dbReference type="Gene3D" id="2.20.28.160">
    <property type="match status" value="1"/>
</dbReference>
<reference evidence="1 2" key="1">
    <citation type="submission" date="2019-03" db="EMBL/GenBank/DDBJ databases">
        <title>Genomic Encyclopedia of Type Strains, Phase IV (KMG-IV): sequencing the most valuable type-strain genomes for metagenomic binning, comparative biology and taxonomic classification.</title>
        <authorList>
            <person name="Goeker M."/>
        </authorList>
    </citation>
    <scope>NUCLEOTIDE SEQUENCE [LARGE SCALE GENOMIC DNA]</scope>
    <source>
        <strain evidence="1 2">DSM 103428</strain>
    </source>
</reference>
<name>A0A4R1L3Q7_9BACT</name>
<evidence type="ECO:0000313" key="1">
    <source>
        <dbReference type="EMBL" id="TCK72672.1"/>
    </source>
</evidence>
<keyword evidence="2" id="KW-1185">Reference proteome</keyword>
<evidence type="ECO:0000313" key="2">
    <source>
        <dbReference type="Proteomes" id="UP000295210"/>
    </source>
</evidence>
<sequence length="63" mass="7101">MPICPECESPLDFEVSDAEEGDVVVCDECGTEYEIVAVDPLELAKIDEDFDEEDEEEAEEEEE</sequence>
<protein>
    <submittedName>
        <fullName evidence="1">Alpha-aminoadipate carrier protein LysW</fullName>
    </submittedName>
</protein>